<gene>
    <name evidence="1" type="ORF">SAMN05216296_1925</name>
</gene>
<accession>A0A1H2FZ68</accession>
<name>A0A1H2FZ68_9PSED</name>
<dbReference type="AlphaFoldDB" id="A0A1H2FZ68"/>
<evidence type="ECO:0008006" key="3">
    <source>
        <dbReference type="Google" id="ProtNLM"/>
    </source>
</evidence>
<dbReference type="STRING" id="364197.SAMN05216296_1925"/>
<dbReference type="RefSeq" id="WP_197673496.1">
    <property type="nucleotide sequence ID" value="NZ_LT629785.1"/>
</dbReference>
<keyword evidence="2" id="KW-1185">Reference proteome</keyword>
<dbReference type="PANTHER" id="PTHR36529:SF1">
    <property type="entry name" value="GLYCOSYLTRANSFERASE"/>
    <property type="match status" value="1"/>
</dbReference>
<organism evidence="1 2">
    <name type="scientific">Pseudomonas pohangensis</name>
    <dbReference type="NCBI Taxonomy" id="364197"/>
    <lineage>
        <taxon>Bacteria</taxon>
        <taxon>Pseudomonadati</taxon>
        <taxon>Pseudomonadota</taxon>
        <taxon>Gammaproteobacteria</taxon>
        <taxon>Pseudomonadales</taxon>
        <taxon>Pseudomonadaceae</taxon>
        <taxon>Pseudomonas</taxon>
    </lineage>
</organism>
<dbReference type="InterPro" id="IPR018641">
    <property type="entry name" value="Trfase_1_rSAM/seldom-assoc"/>
</dbReference>
<dbReference type="EMBL" id="LT629785">
    <property type="protein sequence ID" value="SDU12657.1"/>
    <property type="molecule type" value="Genomic_DNA"/>
</dbReference>
<dbReference type="SUPFAM" id="SSF53448">
    <property type="entry name" value="Nucleotide-diphospho-sugar transferases"/>
    <property type="match status" value="1"/>
</dbReference>
<proteinExistence type="predicted"/>
<dbReference type="Gene3D" id="3.90.550.10">
    <property type="entry name" value="Spore Coat Polysaccharide Biosynthesis Protein SpsA, Chain A"/>
    <property type="match status" value="1"/>
</dbReference>
<protein>
    <recommendedName>
        <fullName evidence="3">DUF2064 domain-containing protein</fullName>
    </recommendedName>
</protein>
<dbReference type="InterPro" id="IPR029044">
    <property type="entry name" value="Nucleotide-diphossugar_trans"/>
</dbReference>
<dbReference type="Proteomes" id="UP000243232">
    <property type="component" value="Chromosome I"/>
</dbReference>
<reference evidence="2" key="1">
    <citation type="submission" date="2016-10" db="EMBL/GenBank/DDBJ databases">
        <authorList>
            <person name="Varghese N."/>
            <person name="Submissions S."/>
        </authorList>
    </citation>
    <scope>NUCLEOTIDE SEQUENCE [LARGE SCALE GENOMIC DNA]</scope>
    <source>
        <strain evidence="2">DSM 17875</strain>
    </source>
</reference>
<dbReference type="Pfam" id="PF09837">
    <property type="entry name" value="DUF2064"/>
    <property type="match status" value="1"/>
</dbReference>
<dbReference type="PANTHER" id="PTHR36529">
    <property type="entry name" value="SLL1095 PROTEIN"/>
    <property type="match status" value="1"/>
</dbReference>
<sequence length="233" mass="24911">MTAIHAHQHNSSQGAALVLLCKRPAPGHSKQRLAAQIGQQPALQIAGLLLDCALEDLQQWPAARVLAPDHAQHLAWAQALCPQARVLAQGAGNLGQRLNDLDQRLRALGHRQLLFIGSDAPALQVSDLARVTAALENADTVLLAARDGGVVLMASNLAWPDLSQLPWSTAQLGQALADCCRDAGHSVQIAGELFDIDHQQDLLLLADALHAEQRPARVKLRNHLAAAGMARHD</sequence>
<evidence type="ECO:0000313" key="1">
    <source>
        <dbReference type="EMBL" id="SDU12657.1"/>
    </source>
</evidence>
<evidence type="ECO:0000313" key="2">
    <source>
        <dbReference type="Proteomes" id="UP000243232"/>
    </source>
</evidence>